<dbReference type="PANTHER" id="PTHR10429:SF0">
    <property type="entry name" value="DNA-3-METHYLADENINE GLYCOSYLASE"/>
    <property type="match status" value="1"/>
</dbReference>
<keyword evidence="2 5" id="KW-0227">DNA damage</keyword>
<evidence type="ECO:0000313" key="7">
    <source>
        <dbReference type="EMBL" id="GAA2739004.1"/>
    </source>
</evidence>
<dbReference type="InterPro" id="IPR011034">
    <property type="entry name" value="Formyl_transferase-like_C_sf"/>
</dbReference>
<dbReference type="InterPro" id="IPR036995">
    <property type="entry name" value="MPG_sf"/>
</dbReference>
<accession>A0ABN3UVE7</accession>
<dbReference type="PANTHER" id="PTHR10429">
    <property type="entry name" value="DNA-3-METHYLADENINE GLYCOSYLASE"/>
    <property type="match status" value="1"/>
</dbReference>
<reference evidence="7 8" key="1">
    <citation type="journal article" date="2019" name="Int. J. Syst. Evol. Microbiol.">
        <title>The Global Catalogue of Microorganisms (GCM) 10K type strain sequencing project: providing services to taxonomists for standard genome sequencing and annotation.</title>
        <authorList>
            <consortium name="The Broad Institute Genomics Platform"/>
            <consortium name="The Broad Institute Genome Sequencing Center for Infectious Disease"/>
            <person name="Wu L."/>
            <person name="Ma J."/>
        </authorList>
    </citation>
    <scope>NUCLEOTIDE SEQUENCE [LARGE SCALE GENOMIC DNA]</scope>
    <source>
        <strain evidence="7 8">JCM 16378</strain>
    </source>
</reference>
<dbReference type="EMBL" id="BAAARN010000004">
    <property type="protein sequence ID" value="GAA2739004.1"/>
    <property type="molecule type" value="Genomic_DNA"/>
</dbReference>
<sequence length="229" mass="24111">MAGQQDPSAQGLSHVLPGARLPRSFFARDVLTVAPALLGATVSHAGVTVRLTEVEAYAGESDPGSHAFRGPTPRTAVMFGRAGHLYVYFTYGMHWCANIVCGDEGAASAVLLRAGEVVDGEDVAAGRREGIRRRDWARGPARLATTLALAGAHTGLDACADDSDVVLRAPSVCVDLSSVRTGPRVGVSGAGGDGDAHPWRFWLADEPSVSVYRPAPNRPTTSRTRHTRS</sequence>
<evidence type="ECO:0000256" key="1">
    <source>
        <dbReference type="ARBA" id="ARBA00009232"/>
    </source>
</evidence>
<dbReference type="HAMAP" id="MF_00527">
    <property type="entry name" value="3MGH"/>
    <property type="match status" value="1"/>
</dbReference>
<comment type="caution">
    <text evidence="7">The sequence shown here is derived from an EMBL/GenBank/DDBJ whole genome shotgun (WGS) entry which is preliminary data.</text>
</comment>
<evidence type="ECO:0000256" key="2">
    <source>
        <dbReference type="ARBA" id="ARBA00022763"/>
    </source>
</evidence>
<dbReference type="RefSeq" id="WP_344195492.1">
    <property type="nucleotide sequence ID" value="NZ_BAAARN010000004.1"/>
</dbReference>
<dbReference type="Gene3D" id="3.10.300.10">
    <property type="entry name" value="Methylpurine-DNA glycosylase (MPG)"/>
    <property type="match status" value="1"/>
</dbReference>
<dbReference type="InterPro" id="IPR003180">
    <property type="entry name" value="MPG"/>
</dbReference>
<protein>
    <recommendedName>
        <fullName evidence="5">Putative 3-methyladenine DNA glycosylase</fullName>
        <ecNumber evidence="5">3.2.2.-</ecNumber>
    </recommendedName>
</protein>
<name>A0ABN3UVE7_9MICO</name>
<comment type="similarity">
    <text evidence="1 5">Belongs to the DNA glycosylase MPG family.</text>
</comment>
<dbReference type="CDD" id="cd00540">
    <property type="entry name" value="AAG"/>
    <property type="match status" value="1"/>
</dbReference>
<evidence type="ECO:0000256" key="5">
    <source>
        <dbReference type="HAMAP-Rule" id="MF_00527"/>
    </source>
</evidence>
<evidence type="ECO:0000256" key="4">
    <source>
        <dbReference type="ARBA" id="ARBA00023204"/>
    </source>
</evidence>
<organism evidence="7 8">
    <name type="scientific">Pedococcus aerophilus</name>
    <dbReference type="NCBI Taxonomy" id="436356"/>
    <lineage>
        <taxon>Bacteria</taxon>
        <taxon>Bacillati</taxon>
        <taxon>Actinomycetota</taxon>
        <taxon>Actinomycetes</taxon>
        <taxon>Micrococcales</taxon>
        <taxon>Intrasporangiaceae</taxon>
        <taxon>Pedococcus</taxon>
    </lineage>
</organism>
<evidence type="ECO:0000256" key="6">
    <source>
        <dbReference type="SAM" id="MobiDB-lite"/>
    </source>
</evidence>
<evidence type="ECO:0000256" key="3">
    <source>
        <dbReference type="ARBA" id="ARBA00022801"/>
    </source>
</evidence>
<dbReference type="EC" id="3.2.2.-" evidence="5"/>
<dbReference type="Pfam" id="PF02245">
    <property type="entry name" value="Pur_DNA_glyco"/>
    <property type="match status" value="1"/>
</dbReference>
<dbReference type="SUPFAM" id="SSF50486">
    <property type="entry name" value="FMT C-terminal domain-like"/>
    <property type="match status" value="1"/>
</dbReference>
<dbReference type="NCBIfam" id="NF002003">
    <property type="entry name" value="PRK00802.1-3"/>
    <property type="match status" value="1"/>
</dbReference>
<dbReference type="Proteomes" id="UP001501326">
    <property type="component" value="Unassembled WGS sequence"/>
</dbReference>
<keyword evidence="3 5" id="KW-0378">Hydrolase</keyword>
<evidence type="ECO:0000313" key="8">
    <source>
        <dbReference type="Proteomes" id="UP001501326"/>
    </source>
</evidence>
<gene>
    <name evidence="7" type="ORF">GCM10009867_33420</name>
</gene>
<dbReference type="NCBIfam" id="TIGR00567">
    <property type="entry name" value="3mg"/>
    <property type="match status" value="1"/>
</dbReference>
<feature type="region of interest" description="Disordered" evidence="6">
    <location>
        <begin position="210"/>
        <end position="229"/>
    </location>
</feature>
<keyword evidence="4 5" id="KW-0234">DNA repair</keyword>
<keyword evidence="8" id="KW-1185">Reference proteome</keyword>
<proteinExistence type="inferred from homology"/>